<feature type="domain" description="RNase H type-1" evidence="1">
    <location>
        <begin position="54"/>
        <end position="114"/>
    </location>
</feature>
<keyword evidence="3" id="KW-1185">Reference proteome</keyword>
<dbReference type="Proteomes" id="UP000593576">
    <property type="component" value="Unassembled WGS sequence"/>
</dbReference>
<dbReference type="PANTHER" id="PTHR47723:SF19">
    <property type="entry name" value="POLYNUCLEOTIDYL TRANSFERASE, RIBONUCLEASE H-LIKE SUPERFAMILY PROTEIN"/>
    <property type="match status" value="1"/>
</dbReference>
<dbReference type="InterPro" id="IPR053151">
    <property type="entry name" value="RNase_H-like"/>
</dbReference>
<dbReference type="InterPro" id="IPR002156">
    <property type="entry name" value="RNaseH_domain"/>
</dbReference>
<name>A0A7J9MXW6_GOSSC</name>
<dbReference type="OrthoDB" id="1752183at2759"/>
<reference evidence="2 3" key="1">
    <citation type="journal article" date="2019" name="Genome Biol. Evol.">
        <title>Insights into the evolution of the New World diploid cottons (Gossypium, subgenus Houzingenia) based on genome sequencing.</title>
        <authorList>
            <person name="Grover C.E."/>
            <person name="Arick M.A. 2nd"/>
            <person name="Thrash A."/>
            <person name="Conover J.L."/>
            <person name="Sanders W.S."/>
            <person name="Peterson D.G."/>
            <person name="Frelichowski J.E."/>
            <person name="Scheffler J.A."/>
            <person name="Scheffler B.E."/>
            <person name="Wendel J.F."/>
        </authorList>
    </citation>
    <scope>NUCLEOTIDE SEQUENCE [LARGE SCALE GENOMIC DNA]</scope>
    <source>
        <strain evidence="2">1</strain>
        <tissue evidence="2">Leaf</tissue>
    </source>
</reference>
<dbReference type="Pfam" id="PF13456">
    <property type="entry name" value="RVT_3"/>
    <property type="match status" value="1"/>
</dbReference>
<evidence type="ECO:0000313" key="2">
    <source>
        <dbReference type="EMBL" id="MBA0875636.1"/>
    </source>
</evidence>
<dbReference type="AlphaFoldDB" id="A0A7J9MXW6"/>
<comment type="caution">
    <text evidence="2">The sequence shown here is derived from an EMBL/GenBank/DDBJ whole genome shotgun (WGS) entry which is preliminary data.</text>
</comment>
<protein>
    <recommendedName>
        <fullName evidence="1">RNase H type-1 domain-containing protein</fullName>
    </recommendedName>
</protein>
<dbReference type="GO" id="GO:0004523">
    <property type="term" value="F:RNA-DNA hybrid ribonuclease activity"/>
    <property type="evidence" value="ECO:0007669"/>
    <property type="project" value="InterPro"/>
</dbReference>
<evidence type="ECO:0000313" key="3">
    <source>
        <dbReference type="Proteomes" id="UP000593576"/>
    </source>
</evidence>
<dbReference type="GO" id="GO:0003676">
    <property type="term" value="F:nucleic acid binding"/>
    <property type="evidence" value="ECO:0007669"/>
    <property type="project" value="InterPro"/>
</dbReference>
<dbReference type="EMBL" id="JABFAF010086285">
    <property type="protein sequence ID" value="MBA0875636.1"/>
    <property type="molecule type" value="Genomic_DNA"/>
</dbReference>
<sequence>MVLAAKQRLLTNLERTRQEIGHNSYCPRRKFGGMLYQLIGNANFSTSLFKIVASGNGSASARGVLQDQHGNWILGFNHFLKRCSIFKAKLWGILDGLLVLVSKTFKRTMIQTNNPKGCKCFTRKFVSRLWYYTA</sequence>
<accession>A0A7J9MXW6</accession>
<evidence type="ECO:0000259" key="1">
    <source>
        <dbReference type="Pfam" id="PF13456"/>
    </source>
</evidence>
<gene>
    <name evidence="2" type="ORF">Goshw_007301</name>
</gene>
<organism evidence="2 3">
    <name type="scientific">Gossypium schwendimanii</name>
    <name type="common">Cotton</name>
    <dbReference type="NCBI Taxonomy" id="34291"/>
    <lineage>
        <taxon>Eukaryota</taxon>
        <taxon>Viridiplantae</taxon>
        <taxon>Streptophyta</taxon>
        <taxon>Embryophyta</taxon>
        <taxon>Tracheophyta</taxon>
        <taxon>Spermatophyta</taxon>
        <taxon>Magnoliopsida</taxon>
        <taxon>eudicotyledons</taxon>
        <taxon>Gunneridae</taxon>
        <taxon>Pentapetalae</taxon>
        <taxon>rosids</taxon>
        <taxon>malvids</taxon>
        <taxon>Malvales</taxon>
        <taxon>Malvaceae</taxon>
        <taxon>Malvoideae</taxon>
        <taxon>Gossypium</taxon>
    </lineage>
</organism>
<proteinExistence type="predicted"/>
<dbReference type="PANTHER" id="PTHR47723">
    <property type="entry name" value="OS05G0353850 PROTEIN"/>
    <property type="match status" value="1"/>
</dbReference>